<name>A0A2P2PPR4_RHIMU</name>
<dbReference type="EMBL" id="GGEC01076243">
    <property type="protein sequence ID" value="MBX56727.1"/>
    <property type="molecule type" value="Transcribed_RNA"/>
</dbReference>
<protein>
    <submittedName>
        <fullName evidence="1">Uncharacterized protein</fullName>
    </submittedName>
</protein>
<organism evidence="1">
    <name type="scientific">Rhizophora mucronata</name>
    <name type="common">Asiatic mangrove</name>
    <dbReference type="NCBI Taxonomy" id="61149"/>
    <lineage>
        <taxon>Eukaryota</taxon>
        <taxon>Viridiplantae</taxon>
        <taxon>Streptophyta</taxon>
        <taxon>Embryophyta</taxon>
        <taxon>Tracheophyta</taxon>
        <taxon>Spermatophyta</taxon>
        <taxon>Magnoliopsida</taxon>
        <taxon>eudicotyledons</taxon>
        <taxon>Gunneridae</taxon>
        <taxon>Pentapetalae</taxon>
        <taxon>rosids</taxon>
        <taxon>fabids</taxon>
        <taxon>Malpighiales</taxon>
        <taxon>Rhizophoraceae</taxon>
        <taxon>Rhizophora</taxon>
    </lineage>
</organism>
<sequence>MNDSAHFLDYLRVHLLKCYNGDERDRIRTLSLFSDTKLYASCSRQPV</sequence>
<accession>A0A2P2PPR4</accession>
<evidence type="ECO:0000313" key="1">
    <source>
        <dbReference type="EMBL" id="MBX56727.1"/>
    </source>
</evidence>
<reference evidence="1" key="1">
    <citation type="submission" date="2018-02" db="EMBL/GenBank/DDBJ databases">
        <title>Rhizophora mucronata_Transcriptome.</title>
        <authorList>
            <person name="Meera S.P."/>
            <person name="Sreeshan A."/>
            <person name="Augustine A."/>
        </authorList>
    </citation>
    <scope>NUCLEOTIDE SEQUENCE</scope>
    <source>
        <tissue evidence="1">Leaf</tissue>
    </source>
</reference>
<dbReference type="AlphaFoldDB" id="A0A2P2PPR4"/>
<proteinExistence type="predicted"/>